<gene>
    <name evidence="1" type="ordered locus">PGN_0040</name>
</gene>
<name>B2RGR4_PORG3</name>
<dbReference type="HOGENOM" id="CLU_3347085_0_0_10"/>
<dbReference type="Pfam" id="PF07877">
    <property type="entry name" value="DUF1661"/>
    <property type="match status" value="1"/>
</dbReference>
<organism evidence="1 2">
    <name type="scientific">Porphyromonas gingivalis (strain ATCC 33277 / DSM 20709 / CIP 103683 / JCM 12257 / NCTC 11834 / 2561)</name>
    <dbReference type="NCBI Taxonomy" id="431947"/>
    <lineage>
        <taxon>Bacteria</taxon>
        <taxon>Pseudomonadati</taxon>
        <taxon>Bacteroidota</taxon>
        <taxon>Bacteroidia</taxon>
        <taxon>Bacteroidales</taxon>
        <taxon>Porphyromonadaceae</taxon>
        <taxon>Porphyromonas</taxon>
    </lineage>
</organism>
<dbReference type="KEGG" id="pgn:PGN_0040"/>
<dbReference type="Proteomes" id="UP000008842">
    <property type="component" value="Chromosome"/>
</dbReference>
<dbReference type="GeneID" id="96990862"/>
<accession>B2RGR4</accession>
<protein>
    <submittedName>
        <fullName evidence="1">Uncharacterized protein</fullName>
    </submittedName>
</protein>
<dbReference type="RefSeq" id="WP_012457188.1">
    <property type="nucleotide sequence ID" value="NC_010729.1"/>
</dbReference>
<dbReference type="AlphaFoldDB" id="B2RGR4"/>
<evidence type="ECO:0000313" key="2">
    <source>
        <dbReference type="Proteomes" id="UP000008842"/>
    </source>
</evidence>
<reference evidence="1 2" key="1">
    <citation type="journal article" date="2008" name="DNA Res.">
        <title>Determination of the genome sequence of Porphyromonas gingivalis strain ATCC 33277 and genomic comparison with strain W83 revealed extensive genome rearrangements in P. gingivalis.</title>
        <authorList>
            <person name="Naito M."/>
            <person name="Hirakawa H."/>
            <person name="Yamashita A."/>
            <person name="Ohara N."/>
            <person name="Shoji M."/>
            <person name="Yukitake H."/>
            <person name="Nakayama K."/>
            <person name="Toh H."/>
            <person name="Yoshimura F."/>
            <person name="Kuhara S."/>
            <person name="Hattori M."/>
            <person name="Hayashi T."/>
            <person name="Nakayama K."/>
        </authorList>
    </citation>
    <scope>NUCLEOTIDE SEQUENCE [LARGE SCALE GENOMIC DNA]</scope>
    <source>
        <strain evidence="2">ATCC 33277 / DSM 20709 / CIP 103683 / JCM 12257 / NCTC 11834 / 2561</strain>
    </source>
</reference>
<evidence type="ECO:0000313" key="1">
    <source>
        <dbReference type="EMBL" id="BAG32559.1"/>
    </source>
</evidence>
<sequence length="37" mass="4571">MVRELKKSRLRTKRFSHHFWGILVSDLGDFRFEFLCD</sequence>
<dbReference type="EMBL" id="AP009380">
    <property type="protein sequence ID" value="BAG32559.1"/>
    <property type="molecule type" value="Genomic_DNA"/>
</dbReference>
<dbReference type="InterPro" id="IPR012456">
    <property type="entry name" value="DUF1661"/>
</dbReference>
<proteinExistence type="predicted"/>